<evidence type="ECO:0000256" key="5">
    <source>
        <dbReference type="ARBA" id="ARBA00023212"/>
    </source>
</evidence>
<protein>
    <recommendedName>
        <fullName evidence="7">TPX2 C-terminal domain-containing protein</fullName>
    </recommendedName>
</protein>
<evidence type="ECO:0000256" key="2">
    <source>
        <dbReference type="ARBA" id="ARBA00005885"/>
    </source>
</evidence>
<dbReference type="InterPro" id="IPR027329">
    <property type="entry name" value="TPX2_C"/>
</dbReference>
<comment type="similarity">
    <text evidence="2">Belongs to the TPX2 family.</text>
</comment>
<keyword evidence="5" id="KW-0206">Cytoskeleton</keyword>
<evidence type="ECO:0000256" key="6">
    <source>
        <dbReference type="SAM" id="MobiDB-lite"/>
    </source>
</evidence>
<dbReference type="GO" id="GO:0005819">
    <property type="term" value="C:spindle"/>
    <property type="evidence" value="ECO:0007669"/>
    <property type="project" value="InterPro"/>
</dbReference>
<comment type="caution">
    <text evidence="8">The sequence shown here is derived from an EMBL/GenBank/DDBJ whole genome shotgun (WGS) entry which is preliminary data.</text>
</comment>
<dbReference type="PANTHER" id="PTHR14326">
    <property type="entry name" value="TARGETING PROTEIN FOR XKLP2"/>
    <property type="match status" value="1"/>
</dbReference>
<accession>A0A8T2V7L3</accession>
<dbReference type="GO" id="GO:0030295">
    <property type="term" value="F:protein kinase activator activity"/>
    <property type="evidence" value="ECO:0007669"/>
    <property type="project" value="TreeGrafter"/>
</dbReference>
<keyword evidence="3" id="KW-0963">Cytoplasm</keyword>
<dbReference type="AlphaFoldDB" id="A0A8T2V7L3"/>
<evidence type="ECO:0000256" key="3">
    <source>
        <dbReference type="ARBA" id="ARBA00022490"/>
    </source>
</evidence>
<dbReference type="PANTHER" id="PTHR14326:SF58">
    <property type="entry name" value="TPX2 (TARGETING PROTEIN FOR XKLP2) PROTEIN FAMILY"/>
    <property type="match status" value="1"/>
</dbReference>
<organism evidence="8 9">
    <name type="scientific">Ceratopteris richardii</name>
    <name type="common">Triangle waterfern</name>
    <dbReference type="NCBI Taxonomy" id="49495"/>
    <lineage>
        <taxon>Eukaryota</taxon>
        <taxon>Viridiplantae</taxon>
        <taxon>Streptophyta</taxon>
        <taxon>Embryophyta</taxon>
        <taxon>Tracheophyta</taxon>
        <taxon>Polypodiopsida</taxon>
        <taxon>Polypodiidae</taxon>
        <taxon>Polypodiales</taxon>
        <taxon>Pteridineae</taxon>
        <taxon>Pteridaceae</taxon>
        <taxon>Parkerioideae</taxon>
        <taxon>Ceratopteris</taxon>
    </lineage>
</organism>
<dbReference type="Proteomes" id="UP000825935">
    <property type="component" value="Chromosome 2"/>
</dbReference>
<dbReference type="GO" id="GO:0060236">
    <property type="term" value="P:regulation of mitotic spindle organization"/>
    <property type="evidence" value="ECO:0007669"/>
    <property type="project" value="InterPro"/>
</dbReference>
<dbReference type="OMA" id="AKHRIRM"/>
<evidence type="ECO:0000256" key="1">
    <source>
        <dbReference type="ARBA" id="ARBA00004245"/>
    </source>
</evidence>
<feature type="compositionally biased region" description="Basic and acidic residues" evidence="6">
    <location>
        <begin position="52"/>
        <end position="67"/>
    </location>
</feature>
<keyword evidence="9" id="KW-1185">Reference proteome</keyword>
<keyword evidence="4" id="KW-0493">Microtubule</keyword>
<feature type="region of interest" description="Disordered" evidence="6">
    <location>
        <begin position="119"/>
        <end position="169"/>
    </location>
</feature>
<sequence>MLHPVKPRPFKLLTAERGQMKKQELLGRLKKLLEEEERLRVRPAQELPGTTEHPEILQKPPVKESTKPLDIRLNSGIRAVERAEFDRLVADKLLIIEEERLEQERLRKAAEEEEIKRLRREMVPKAQSMPNFDRPFQPRRSTKRLTIPREPQFHRPNKRQKSASPMEHY</sequence>
<dbReference type="InterPro" id="IPR009675">
    <property type="entry name" value="TPX2_fam"/>
</dbReference>
<dbReference type="GO" id="GO:0090307">
    <property type="term" value="P:mitotic spindle assembly"/>
    <property type="evidence" value="ECO:0007669"/>
    <property type="project" value="TreeGrafter"/>
</dbReference>
<dbReference type="Pfam" id="PF06886">
    <property type="entry name" value="TPX2"/>
    <property type="match status" value="1"/>
</dbReference>
<proteinExistence type="inferred from homology"/>
<evidence type="ECO:0000313" key="8">
    <source>
        <dbReference type="EMBL" id="KAH7444427.1"/>
    </source>
</evidence>
<dbReference type="GO" id="GO:0008017">
    <property type="term" value="F:microtubule binding"/>
    <property type="evidence" value="ECO:0007669"/>
    <property type="project" value="TreeGrafter"/>
</dbReference>
<evidence type="ECO:0000256" key="4">
    <source>
        <dbReference type="ARBA" id="ARBA00022701"/>
    </source>
</evidence>
<dbReference type="OrthoDB" id="1937095at2759"/>
<reference evidence="8" key="1">
    <citation type="submission" date="2021-08" db="EMBL/GenBank/DDBJ databases">
        <title>WGS assembly of Ceratopteris richardii.</title>
        <authorList>
            <person name="Marchant D.B."/>
            <person name="Chen G."/>
            <person name="Jenkins J."/>
            <person name="Shu S."/>
            <person name="Leebens-Mack J."/>
            <person name="Grimwood J."/>
            <person name="Schmutz J."/>
            <person name="Soltis P."/>
            <person name="Soltis D."/>
            <person name="Chen Z.-H."/>
        </authorList>
    </citation>
    <scope>NUCLEOTIDE SEQUENCE</scope>
    <source>
        <strain evidence="8">Whitten #5841</strain>
        <tissue evidence="8">Leaf</tissue>
    </source>
</reference>
<feature type="domain" description="TPX2 C-terminal" evidence="7">
    <location>
        <begin position="72"/>
        <end position="146"/>
    </location>
</feature>
<gene>
    <name evidence="8" type="ORF">KP509_02G078000</name>
</gene>
<name>A0A8T2V7L3_CERRI</name>
<comment type="subcellular location">
    <subcellularLocation>
        <location evidence="1">Cytoplasm</location>
        <location evidence="1">Cytoskeleton</location>
    </subcellularLocation>
</comment>
<dbReference type="EMBL" id="CM035407">
    <property type="protein sequence ID" value="KAH7444427.1"/>
    <property type="molecule type" value="Genomic_DNA"/>
</dbReference>
<evidence type="ECO:0000313" key="9">
    <source>
        <dbReference type="Proteomes" id="UP000825935"/>
    </source>
</evidence>
<evidence type="ECO:0000259" key="7">
    <source>
        <dbReference type="Pfam" id="PF06886"/>
    </source>
</evidence>
<dbReference type="GO" id="GO:0005880">
    <property type="term" value="C:nuclear microtubule"/>
    <property type="evidence" value="ECO:0007669"/>
    <property type="project" value="TreeGrafter"/>
</dbReference>
<feature type="region of interest" description="Disordered" evidence="6">
    <location>
        <begin position="41"/>
        <end position="67"/>
    </location>
</feature>